<keyword evidence="2" id="KW-0227">DNA damage</keyword>
<dbReference type="eggNOG" id="arCOG00557">
    <property type="taxonomic scope" value="Archaea"/>
</dbReference>
<dbReference type="GO" id="GO:0016887">
    <property type="term" value="F:ATP hydrolysis activity"/>
    <property type="evidence" value="ECO:0007669"/>
    <property type="project" value="TreeGrafter"/>
</dbReference>
<evidence type="ECO:0000259" key="10">
    <source>
        <dbReference type="PROSITE" id="PS51192"/>
    </source>
</evidence>
<dbReference type="InterPro" id="IPR001650">
    <property type="entry name" value="Helicase_C-like"/>
</dbReference>
<evidence type="ECO:0000313" key="13">
    <source>
        <dbReference type="Proteomes" id="UP000002654"/>
    </source>
</evidence>
<dbReference type="Pfam" id="PF19306">
    <property type="entry name" value="WHD_Lhr"/>
    <property type="match status" value="1"/>
</dbReference>
<dbReference type="CDD" id="cd18796">
    <property type="entry name" value="SF2_C_LHR"/>
    <property type="match status" value="1"/>
</dbReference>
<dbReference type="GO" id="GO:0004386">
    <property type="term" value="F:helicase activity"/>
    <property type="evidence" value="ECO:0007669"/>
    <property type="project" value="UniProtKB-KW"/>
</dbReference>
<dbReference type="SMART" id="SM00382">
    <property type="entry name" value="AAA"/>
    <property type="match status" value="1"/>
</dbReference>
<dbReference type="PANTHER" id="PTHR47962">
    <property type="entry name" value="ATP-DEPENDENT HELICASE LHR-RELATED-RELATED"/>
    <property type="match status" value="1"/>
</dbReference>
<dbReference type="PATRIC" id="fig|768679.9.peg.1454"/>
<dbReference type="SUPFAM" id="SSF52540">
    <property type="entry name" value="P-loop containing nucleoside triphosphate hydrolases"/>
    <property type="match status" value="2"/>
</dbReference>
<dbReference type="PIRSF" id="PIRSF037307">
    <property type="entry name" value="Lhr-like_helic_prd"/>
    <property type="match status" value="1"/>
</dbReference>
<dbReference type="GO" id="GO:0003677">
    <property type="term" value="F:DNA binding"/>
    <property type="evidence" value="ECO:0007669"/>
    <property type="project" value="UniProtKB-KW"/>
</dbReference>
<keyword evidence="5" id="KW-0067">ATP-binding</keyword>
<dbReference type="InterPro" id="IPR014001">
    <property type="entry name" value="Helicase_ATP-bd"/>
</dbReference>
<dbReference type="GO" id="GO:0006281">
    <property type="term" value="P:DNA repair"/>
    <property type="evidence" value="ECO:0007669"/>
    <property type="project" value="UniProtKB-KW"/>
</dbReference>
<evidence type="ECO:0000256" key="9">
    <source>
        <dbReference type="ARBA" id="ARBA00093467"/>
    </source>
</evidence>
<evidence type="ECO:0000256" key="4">
    <source>
        <dbReference type="ARBA" id="ARBA00022806"/>
    </source>
</evidence>
<dbReference type="SMART" id="SM00490">
    <property type="entry name" value="HELICc"/>
    <property type="match status" value="1"/>
</dbReference>
<sequence>MFLFSTGSDGVSLSSLHEAVRRALEERGFVELTEPQKRALPHILEGKNVLIVAPTGSGKTEAALLPIMSKFLAEGPGDPGIYILYITPLRALNRDLLDRLKWWGAKLNVSVDVRHGDTDETDRQRQSKNPPHMLITTPEMLQAILTGKRLLEHLRRLRWIIVDEVHELAEDKRGVQLSVALERIRYHVGRDIQIVGLSATVGSIDEVAKFLFGVGRPYVVVQVGTRDMDLSVVRPRPTARDAEEANRLGTHEEVAARLRSIKEMVERHKTTLIFVNTRSMAELLGFRLSQAYPDLPVAVHHSSLSKMVRLSVESGLKSGALKAVVATSSLELGIDIGHVDLVIQYLSPHQVVRLVQRVGRSGHKLTLTPKGVIVADDVNDALEAIEIVKRAKAGMLEQTRVPHKPYDVLANQVAAFLMLKPRWRLQELYEVITRAYPYRDLTLDELRRVVKFLNELRPRLALYFEEDDTVVRPRNRGFFRYFFETLSMIPDEKQYAVVNSKTGELIGTLDEAFVAEYGAPGVKFVFRGRPWLITEVDGRAIKVIEVDDPSGAIPSWIGEEVPVPFEVAQGVGRMKREIHRLGKRRAIAVLTKIGMSREAAEFVVGEVLSQPADYLPDDETIVVEQYAENIVIVHAHLGTLANRALSKLLSEIIIRETELPIGFHQDAYSVILQASRGLDAELVVRSLMKLAELSPAGLAELVKSALVKSGSFKRRFLYVAKRFGAVDKEADIHNVSIGKLVEAFSGTPVFDEALREALEQDLDLESLWRVLQRIKEGSIRVVLSRGRTRLGEIAYEKLAHRLEIIPPERLRKLVLESVKARLLNTSMMFVCADCGWTGVMRVGEMYDARCPKCGGRLGVIRYLSTDNLEKELRRKREEALKTAELLEKYGWKALVALAGRIPLEDIESVLKRANGADLNKLAEAVMEAEREHLKARILEE</sequence>
<keyword evidence="4 12" id="KW-0347">Helicase</keyword>
<evidence type="ECO:0000313" key="12">
    <source>
        <dbReference type="EMBL" id="CCC82064.1"/>
    </source>
</evidence>
<name>G4RKG9_THETK</name>
<dbReference type="InterPro" id="IPR045628">
    <property type="entry name" value="Lhr_WH_dom"/>
</dbReference>
<keyword evidence="1" id="KW-0547">Nucleotide-binding</keyword>
<evidence type="ECO:0000256" key="1">
    <source>
        <dbReference type="ARBA" id="ARBA00022741"/>
    </source>
</evidence>
<dbReference type="InterPro" id="IPR013701">
    <property type="entry name" value="Lhr-like_DEAD/DEAH_assoc"/>
</dbReference>
<keyword evidence="13" id="KW-1185">Reference proteome</keyword>
<dbReference type="HOGENOM" id="CLU_002025_0_0_2"/>
<dbReference type="Pfam" id="PF00271">
    <property type="entry name" value="Helicase_C"/>
    <property type="match status" value="1"/>
</dbReference>
<dbReference type="Proteomes" id="UP000002654">
    <property type="component" value="Chromosome"/>
</dbReference>
<feature type="domain" description="Helicase C-terminal" evidence="11">
    <location>
        <begin position="260"/>
        <end position="407"/>
    </location>
</feature>
<dbReference type="GO" id="GO:0005524">
    <property type="term" value="F:ATP binding"/>
    <property type="evidence" value="ECO:0007669"/>
    <property type="project" value="UniProtKB-KW"/>
</dbReference>
<dbReference type="InterPro" id="IPR052511">
    <property type="entry name" value="ATP-dep_Helicase"/>
</dbReference>
<evidence type="ECO:0000256" key="7">
    <source>
        <dbReference type="ARBA" id="ARBA00023204"/>
    </source>
</evidence>
<keyword evidence="6" id="KW-0238">DNA-binding</keyword>
<gene>
    <name evidence="12" type="primary">lhr</name>
    <name evidence="12" type="ordered locus">TTX_1433</name>
</gene>
<dbReference type="AlphaFoldDB" id="G4RKG9"/>
<dbReference type="EMBL" id="FN869859">
    <property type="protein sequence ID" value="CCC82064.1"/>
    <property type="molecule type" value="Genomic_DNA"/>
</dbReference>
<comment type="similarity">
    <text evidence="9">Belongs to the Lhr helicase family. Lhr-Core subfamily.</text>
</comment>
<reference evidence="12 13" key="1">
    <citation type="journal article" date="2011" name="PLoS ONE">
        <title>The complete genome sequence of Thermoproteus tenax: a physiologically versatile member of the Crenarchaeota.</title>
        <authorList>
            <person name="Siebers B."/>
            <person name="Zaparty M."/>
            <person name="Raddatz G."/>
            <person name="Tjaden B."/>
            <person name="Albers S.V."/>
            <person name="Bell S.D."/>
            <person name="Blombach F."/>
            <person name="Kletzin A."/>
            <person name="Kyrpides N."/>
            <person name="Lanz C."/>
            <person name="Plagens A."/>
            <person name="Rampp M."/>
            <person name="Rosinus A."/>
            <person name="von Jan M."/>
            <person name="Makarova K.S."/>
            <person name="Klenk H.P."/>
            <person name="Schuster S.C."/>
            <person name="Hensel R."/>
        </authorList>
    </citation>
    <scope>NUCLEOTIDE SEQUENCE [LARGE SCALE GENOMIC DNA]</scope>
    <source>
        <strain evidence="13">ATCC 35583 / DSM 2078 / JCM 9277 / NBRC 100435 / Kra 1</strain>
    </source>
</reference>
<dbReference type="InterPro" id="IPR003593">
    <property type="entry name" value="AAA+_ATPase"/>
</dbReference>
<evidence type="ECO:0000259" key="11">
    <source>
        <dbReference type="PROSITE" id="PS51194"/>
    </source>
</evidence>
<dbReference type="Pfam" id="PF08494">
    <property type="entry name" value="DEAD_assoc"/>
    <property type="match status" value="1"/>
</dbReference>
<evidence type="ECO:0000256" key="3">
    <source>
        <dbReference type="ARBA" id="ARBA00022801"/>
    </source>
</evidence>
<accession>G4RKG9</accession>
<dbReference type="RefSeq" id="WP_014127318.1">
    <property type="nucleotide sequence ID" value="NC_016070.1"/>
</dbReference>
<evidence type="ECO:0000256" key="6">
    <source>
        <dbReference type="ARBA" id="ARBA00023125"/>
    </source>
</evidence>
<keyword evidence="3 12" id="KW-0378">Hydrolase</keyword>
<dbReference type="PANTHER" id="PTHR47962:SF5">
    <property type="entry name" value="ATP-DEPENDENT HELICASE LHR-RELATED"/>
    <property type="match status" value="1"/>
</dbReference>
<dbReference type="SMART" id="SM00487">
    <property type="entry name" value="DEXDc"/>
    <property type="match status" value="1"/>
</dbReference>
<evidence type="ECO:0000256" key="5">
    <source>
        <dbReference type="ARBA" id="ARBA00022840"/>
    </source>
</evidence>
<dbReference type="InterPro" id="IPR011545">
    <property type="entry name" value="DEAD/DEAH_box_helicase_dom"/>
</dbReference>
<proteinExistence type="inferred from homology"/>
<evidence type="ECO:0000256" key="8">
    <source>
        <dbReference type="ARBA" id="ARBA00023235"/>
    </source>
</evidence>
<dbReference type="PROSITE" id="PS51194">
    <property type="entry name" value="HELICASE_CTER"/>
    <property type="match status" value="1"/>
</dbReference>
<dbReference type="GO" id="GO:0140097">
    <property type="term" value="F:catalytic activity, acting on DNA"/>
    <property type="evidence" value="ECO:0007669"/>
    <property type="project" value="UniProtKB-ARBA"/>
</dbReference>
<dbReference type="EC" id="3.6.1.-" evidence="12"/>
<dbReference type="PROSITE" id="PS51192">
    <property type="entry name" value="HELICASE_ATP_BIND_1"/>
    <property type="match status" value="1"/>
</dbReference>
<keyword evidence="8" id="KW-0413">Isomerase</keyword>
<dbReference type="Pfam" id="PF00270">
    <property type="entry name" value="DEAD"/>
    <property type="match status" value="1"/>
</dbReference>
<evidence type="ECO:0000256" key="2">
    <source>
        <dbReference type="ARBA" id="ARBA00022763"/>
    </source>
</evidence>
<keyword evidence="7" id="KW-0234">DNA repair</keyword>
<feature type="domain" description="Helicase ATP-binding" evidence="10">
    <location>
        <begin position="40"/>
        <end position="219"/>
    </location>
</feature>
<dbReference type="InterPro" id="IPR027417">
    <property type="entry name" value="P-loop_NTPase"/>
</dbReference>
<protein>
    <submittedName>
        <fullName evidence="12">Large helicase-related protein</fullName>
        <ecNumber evidence="12">3.6.1.-</ecNumber>
    </submittedName>
</protein>
<dbReference type="PaxDb" id="768679-TTX_1433"/>
<dbReference type="OrthoDB" id="372104at2157"/>
<organism evidence="12 13">
    <name type="scientific">Thermoproteus tenax (strain ATCC 35583 / DSM 2078 / JCM 9277 / NBRC 100435 / Kra 1)</name>
    <dbReference type="NCBI Taxonomy" id="768679"/>
    <lineage>
        <taxon>Archaea</taxon>
        <taxon>Thermoproteota</taxon>
        <taxon>Thermoprotei</taxon>
        <taxon>Thermoproteales</taxon>
        <taxon>Thermoproteaceae</taxon>
        <taxon>Thermoproteus</taxon>
    </lineage>
</organism>
<dbReference type="GeneID" id="11262312"/>
<dbReference type="InterPro" id="IPR017170">
    <property type="entry name" value="Lhr-like"/>
</dbReference>
<dbReference type="Gene3D" id="3.40.50.300">
    <property type="entry name" value="P-loop containing nucleotide triphosphate hydrolases"/>
    <property type="match status" value="2"/>
</dbReference>
<dbReference type="STRING" id="768679.TTX_1433"/>
<dbReference type="KEGG" id="ttn:TTX_1433"/>